<dbReference type="Proteomes" id="UP000237798">
    <property type="component" value="Unassembled WGS sequence"/>
</dbReference>
<keyword evidence="3" id="KW-1185">Reference proteome</keyword>
<dbReference type="RefSeq" id="WP_106007955.1">
    <property type="nucleotide sequence ID" value="NZ_PVXP01000003.1"/>
</dbReference>
<dbReference type="InterPro" id="IPR029032">
    <property type="entry name" value="AhpD-like"/>
</dbReference>
<dbReference type="PANTHER" id="PTHR33930">
    <property type="entry name" value="ALKYL HYDROPEROXIDE REDUCTASE AHPD"/>
    <property type="match status" value="1"/>
</dbReference>
<evidence type="ECO:0000259" key="1">
    <source>
        <dbReference type="Pfam" id="PF02627"/>
    </source>
</evidence>
<dbReference type="GO" id="GO:0051920">
    <property type="term" value="F:peroxiredoxin activity"/>
    <property type="evidence" value="ECO:0007669"/>
    <property type="project" value="InterPro"/>
</dbReference>
<evidence type="ECO:0000313" key="3">
    <source>
        <dbReference type="Proteomes" id="UP000237798"/>
    </source>
</evidence>
<evidence type="ECO:0000313" key="2">
    <source>
        <dbReference type="EMBL" id="PRR86653.1"/>
    </source>
</evidence>
<reference evidence="2 3" key="1">
    <citation type="submission" date="2018-03" db="EMBL/GenBank/DDBJ databases">
        <title>Genome sequence of Clostridium luticellarii DSM 29923.</title>
        <authorList>
            <person name="Poehlein A."/>
            <person name="Daniel R."/>
        </authorList>
    </citation>
    <scope>NUCLEOTIDE SEQUENCE [LARGE SCALE GENOMIC DNA]</scope>
    <source>
        <strain evidence="2 3">DSM 29923</strain>
    </source>
</reference>
<gene>
    <name evidence="2" type="ORF">CLLU_04540</name>
</gene>
<name>A0A2T0BS12_9CLOT</name>
<organism evidence="2 3">
    <name type="scientific">Clostridium luticellarii</name>
    <dbReference type="NCBI Taxonomy" id="1691940"/>
    <lineage>
        <taxon>Bacteria</taxon>
        <taxon>Bacillati</taxon>
        <taxon>Bacillota</taxon>
        <taxon>Clostridia</taxon>
        <taxon>Eubacteriales</taxon>
        <taxon>Clostridiaceae</taxon>
        <taxon>Clostridium</taxon>
    </lineage>
</organism>
<proteinExistence type="predicted"/>
<dbReference type="NCBIfam" id="TIGR00778">
    <property type="entry name" value="ahpD_dom"/>
    <property type="match status" value="1"/>
</dbReference>
<comment type="caution">
    <text evidence="2">The sequence shown here is derived from an EMBL/GenBank/DDBJ whole genome shotgun (WGS) entry which is preliminary data.</text>
</comment>
<sequence length="119" mass="13164">MSTNPRDLLNEFTGGLQELGATHGEELNSFMNLLKTMYRPTAIDTKTKELISVAIAAYTRCQYCIAYHVYKALEAGAKRDEIVDASMISVAFGAGPAMAYSVTLVKQSIDEFENDFKKI</sequence>
<feature type="domain" description="Carboxymuconolactone decarboxylase-like" evidence="1">
    <location>
        <begin position="28"/>
        <end position="106"/>
    </location>
</feature>
<dbReference type="EMBL" id="PVXP01000003">
    <property type="protein sequence ID" value="PRR86653.1"/>
    <property type="molecule type" value="Genomic_DNA"/>
</dbReference>
<dbReference type="OrthoDB" id="9806086at2"/>
<dbReference type="Gene3D" id="1.20.1290.10">
    <property type="entry name" value="AhpD-like"/>
    <property type="match status" value="1"/>
</dbReference>
<dbReference type="PANTHER" id="PTHR33930:SF2">
    <property type="entry name" value="BLR3452 PROTEIN"/>
    <property type="match status" value="1"/>
</dbReference>
<dbReference type="Pfam" id="PF02627">
    <property type="entry name" value="CMD"/>
    <property type="match status" value="1"/>
</dbReference>
<dbReference type="AlphaFoldDB" id="A0A2T0BS12"/>
<protein>
    <submittedName>
        <fullName evidence="2">Carboxymuconolactone decarboxylase family protein</fullName>
    </submittedName>
</protein>
<dbReference type="InterPro" id="IPR003779">
    <property type="entry name" value="CMD-like"/>
</dbReference>
<dbReference type="InterPro" id="IPR004675">
    <property type="entry name" value="AhpD_core"/>
</dbReference>
<accession>A0A2T0BS12</accession>
<dbReference type="SUPFAM" id="SSF69118">
    <property type="entry name" value="AhpD-like"/>
    <property type="match status" value="1"/>
</dbReference>